<comment type="subcellular location">
    <subcellularLocation>
        <location evidence="1">Cell inner membrane</location>
        <topology evidence="1">Multi-pass membrane protein</topology>
    </subcellularLocation>
    <subcellularLocation>
        <location evidence="8">Cell membrane</location>
        <topology evidence="8">Multi-pass membrane protein</topology>
    </subcellularLocation>
</comment>
<sequence length="231" mass="26106">MQLFEFLSVLKAPYGMQLLGGIVEMLKLTVLMFVFGFIWGVVLAVLRALPVRPLRWLIALYVEYHRNVPLVIQIFIWYFGVPQLLPEGVRFWVNKQPIEFLFAFIAMSSAFGAYISEDLRSGIRSMDGRQTEAARALGFSYLSSMFWIVLPQALRSAAPAIMNQALLFFKSTSLAMTIGVVELSYQTRAIQDATYRTFAIYSVTTLIYLAISFMLMKAGARLSKPKWGAGK</sequence>
<dbReference type="EMBL" id="JAQQFM010000001">
    <property type="protein sequence ID" value="MFL9923027.1"/>
    <property type="molecule type" value="Genomic_DNA"/>
</dbReference>
<evidence type="ECO:0000259" key="9">
    <source>
        <dbReference type="PROSITE" id="PS50928"/>
    </source>
</evidence>
<comment type="caution">
    <text evidence="10">The sequence shown here is derived from an EMBL/GenBank/DDBJ whole genome shotgun (WGS) entry which is preliminary data.</text>
</comment>
<protein>
    <submittedName>
        <fullName evidence="10">Amino acid ABC transporter permease</fullName>
    </submittedName>
</protein>
<evidence type="ECO:0000256" key="8">
    <source>
        <dbReference type="RuleBase" id="RU363032"/>
    </source>
</evidence>
<organism evidence="10 11">
    <name type="scientific">Herbaspirillum lusitanum</name>
    <dbReference type="NCBI Taxonomy" id="213312"/>
    <lineage>
        <taxon>Bacteria</taxon>
        <taxon>Pseudomonadati</taxon>
        <taxon>Pseudomonadota</taxon>
        <taxon>Betaproteobacteria</taxon>
        <taxon>Burkholderiales</taxon>
        <taxon>Oxalobacteraceae</taxon>
        <taxon>Herbaspirillum</taxon>
    </lineage>
</organism>
<dbReference type="PANTHER" id="PTHR30614:SF47">
    <property type="entry name" value="ABC TRANSPORTER PERMEASE"/>
    <property type="match status" value="1"/>
</dbReference>
<evidence type="ECO:0000256" key="1">
    <source>
        <dbReference type="ARBA" id="ARBA00004429"/>
    </source>
</evidence>
<evidence type="ECO:0000313" key="10">
    <source>
        <dbReference type="EMBL" id="MFL9923027.1"/>
    </source>
</evidence>
<evidence type="ECO:0000256" key="7">
    <source>
        <dbReference type="ARBA" id="ARBA00023136"/>
    </source>
</evidence>
<dbReference type="Proteomes" id="UP001629246">
    <property type="component" value="Unassembled WGS sequence"/>
</dbReference>
<dbReference type="InterPro" id="IPR010065">
    <property type="entry name" value="AA_ABC_transptr_permease_3TM"/>
</dbReference>
<feature type="domain" description="ABC transmembrane type-1" evidence="9">
    <location>
        <begin position="22"/>
        <end position="219"/>
    </location>
</feature>
<gene>
    <name evidence="10" type="ORF">PQR62_02030</name>
</gene>
<dbReference type="RefSeq" id="WP_408154256.1">
    <property type="nucleotide sequence ID" value="NZ_JAQQFM010000001.1"/>
</dbReference>
<comment type="similarity">
    <text evidence="2">Belongs to the binding-protein-dependent transport system permease family. HisMQ subfamily.</text>
</comment>
<accession>A0ABW9A5T9</accession>
<dbReference type="InterPro" id="IPR000515">
    <property type="entry name" value="MetI-like"/>
</dbReference>
<feature type="transmembrane region" description="Helical" evidence="8">
    <location>
        <begin position="25"/>
        <end position="46"/>
    </location>
</feature>
<dbReference type="PROSITE" id="PS50928">
    <property type="entry name" value="ABC_TM1"/>
    <property type="match status" value="1"/>
</dbReference>
<evidence type="ECO:0000256" key="2">
    <source>
        <dbReference type="ARBA" id="ARBA00010072"/>
    </source>
</evidence>
<dbReference type="NCBIfam" id="TIGR01726">
    <property type="entry name" value="HEQRo_perm_3TM"/>
    <property type="match status" value="1"/>
</dbReference>
<keyword evidence="4" id="KW-1003">Cell membrane</keyword>
<dbReference type="InterPro" id="IPR035906">
    <property type="entry name" value="MetI-like_sf"/>
</dbReference>
<feature type="transmembrane region" description="Helical" evidence="8">
    <location>
        <begin position="67"/>
        <end position="85"/>
    </location>
</feature>
<feature type="transmembrane region" description="Helical" evidence="8">
    <location>
        <begin position="166"/>
        <end position="185"/>
    </location>
</feature>
<dbReference type="InterPro" id="IPR043429">
    <property type="entry name" value="ArtM/GltK/GlnP/TcyL/YhdX-like"/>
</dbReference>
<keyword evidence="6 8" id="KW-1133">Transmembrane helix</keyword>
<name>A0ABW9A5T9_9BURK</name>
<keyword evidence="7 8" id="KW-0472">Membrane</keyword>
<dbReference type="Gene3D" id="1.10.3720.10">
    <property type="entry name" value="MetI-like"/>
    <property type="match status" value="1"/>
</dbReference>
<reference evidence="10 11" key="1">
    <citation type="journal article" date="2024" name="Chem. Sci.">
        <title>Discovery of megapolipeptins by genome mining of a Burkholderiales bacteria collection.</title>
        <authorList>
            <person name="Paulo B.S."/>
            <person name="Recchia M.J.J."/>
            <person name="Lee S."/>
            <person name="Fergusson C.H."/>
            <person name="Romanowski S.B."/>
            <person name="Hernandez A."/>
            <person name="Krull N."/>
            <person name="Liu D.Y."/>
            <person name="Cavanagh H."/>
            <person name="Bos A."/>
            <person name="Gray C.A."/>
            <person name="Murphy B.T."/>
            <person name="Linington R.G."/>
            <person name="Eustaquio A.S."/>
        </authorList>
    </citation>
    <scope>NUCLEOTIDE SEQUENCE [LARGE SCALE GENOMIC DNA]</scope>
    <source>
        <strain evidence="10 11">RL21-008-BIB-A</strain>
    </source>
</reference>
<feature type="transmembrane region" description="Helical" evidence="8">
    <location>
        <begin position="197"/>
        <end position="216"/>
    </location>
</feature>
<dbReference type="PANTHER" id="PTHR30614">
    <property type="entry name" value="MEMBRANE COMPONENT OF AMINO ACID ABC TRANSPORTER"/>
    <property type="match status" value="1"/>
</dbReference>
<evidence type="ECO:0000256" key="6">
    <source>
        <dbReference type="ARBA" id="ARBA00022989"/>
    </source>
</evidence>
<feature type="transmembrane region" description="Helical" evidence="8">
    <location>
        <begin position="136"/>
        <end position="154"/>
    </location>
</feature>
<feature type="transmembrane region" description="Helical" evidence="8">
    <location>
        <begin position="97"/>
        <end position="115"/>
    </location>
</feature>
<evidence type="ECO:0000256" key="4">
    <source>
        <dbReference type="ARBA" id="ARBA00022475"/>
    </source>
</evidence>
<keyword evidence="5 8" id="KW-0812">Transmembrane</keyword>
<proteinExistence type="inferred from homology"/>
<evidence type="ECO:0000313" key="11">
    <source>
        <dbReference type="Proteomes" id="UP001629246"/>
    </source>
</evidence>
<evidence type="ECO:0000256" key="3">
    <source>
        <dbReference type="ARBA" id="ARBA00022448"/>
    </source>
</evidence>
<dbReference type="CDD" id="cd06261">
    <property type="entry name" value="TM_PBP2"/>
    <property type="match status" value="1"/>
</dbReference>
<dbReference type="Pfam" id="PF00528">
    <property type="entry name" value="BPD_transp_1"/>
    <property type="match status" value="1"/>
</dbReference>
<keyword evidence="3 8" id="KW-0813">Transport</keyword>
<keyword evidence="11" id="KW-1185">Reference proteome</keyword>
<evidence type="ECO:0000256" key="5">
    <source>
        <dbReference type="ARBA" id="ARBA00022692"/>
    </source>
</evidence>
<dbReference type="SUPFAM" id="SSF161098">
    <property type="entry name" value="MetI-like"/>
    <property type="match status" value="1"/>
</dbReference>